<keyword evidence="1" id="KW-1133">Transmembrane helix</keyword>
<accession>A0ABP2L8N5</accession>
<comment type="caution">
    <text evidence="2">The sequence shown here is derived from an EMBL/GenBank/DDBJ whole genome shotgun (WGS) entry which is preliminary data.</text>
</comment>
<sequence length="39" mass="4445">MSCKKNDISAALVIGFLVHLDILLTYGIYYILIYILNNI</sequence>
<proteinExistence type="predicted"/>
<protein>
    <submittedName>
        <fullName evidence="2">Uncharacterized protein</fullName>
    </submittedName>
</protein>
<keyword evidence="1" id="KW-0472">Membrane</keyword>
<evidence type="ECO:0000313" key="2">
    <source>
        <dbReference type="EMBL" id="EGL42279.1"/>
    </source>
</evidence>
<dbReference type="EMBL" id="AFIJ01000005">
    <property type="protein sequence ID" value="EGL42279.1"/>
    <property type="molecule type" value="Genomic_DNA"/>
</dbReference>
<feature type="transmembrane region" description="Helical" evidence="1">
    <location>
        <begin position="12"/>
        <end position="36"/>
    </location>
</feature>
<evidence type="ECO:0000313" key="3">
    <source>
        <dbReference type="Proteomes" id="UP000004018"/>
    </source>
</evidence>
<organism evidence="2 3">
    <name type="scientific">Megasphaera lornae</name>
    <dbReference type="NCBI Taxonomy" id="1000568"/>
    <lineage>
        <taxon>Bacteria</taxon>
        <taxon>Bacillati</taxon>
        <taxon>Bacillota</taxon>
        <taxon>Negativicutes</taxon>
        <taxon>Veillonellales</taxon>
        <taxon>Veillonellaceae</taxon>
        <taxon>Megasphaera</taxon>
    </lineage>
</organism>
<keyword evidence="1" id="KW-0812">Transmembrane</keyword>
<gene>
    <name evidence="2" type="ORF">HMPREF1039_1602</name>
</gene>
<reference evidence="2 3" key="1">
    <citation type="submission" date="2011-04" db="EMBL/GenBank/DDBJ databases">
        <authorList>
            <person name="Harkins D.M."/>
            <person name="Madupu R."/>
            <person name="Durkin A.S."/>
            <person name="Torralba M."/>
            <person name="Methe B."/>
            <person name="Sutton G.G."/>
            <person name="Nelson K.E."/>
        </authorList>
    </citation>
    <scope>NUCLEOTIDE SEQUENCE [LARGE SCALE GENOMIC DNA]</scope>
    <source>
        <strain evidence="2 3">UPII 199-6</strain>
    </source>
</reference>
<evidence type="ECO:0000256" key="1">
    <source>
        <dbReference type="SAM" id="Phobius"/>
    </source>
</evidence>
<keyword evidence="3" id="KW-1185">Reference proteome</keyword>
<dbReference type="Proteomes" id="UP000004018">
    <property type="component" value="Unassembled WGS sequence"/>
</dbReference>
<name>A0ABP2L8N5_9FIRM</name>